<accession>A0A448Z3N8</accession>
<proteinExistence type="predicted"/>
<evidence type="ECO:0000313" key="2">
    <source>
        <dbReference type="EMBL" id="VEU36605.1"/>
    </source>
</evidence>
<dbReference type="Gene3D" id="3.30.1330.30">
    <property type="match status" value="1"/>
</dbReference>
<dbReference type="Proteomes" id="UP000291116">
    <property type="component" value="Unassembled WGS sequence"/>
</dbReference>
<feature type="compositionally biased region" description="Basic and acidic residues" evidence="1">
    <location>
        <begin position="79"/>
        <end position="88"/>
    </location>
</feature>
<reference evidence="2 3" key="1">
    <citation type="submission" date="2019-01" db="EMBL/GenBank/DDBJ databases">
        <authorList>
            <person name="Ferrante I. M."/>
        </authorList>
    </citation>
    <scope>NUCLEOTIDE SEQUENCE [LARGE SCALE GENOMIC DNA]</scope>
    <source>
        <strain evidence="2 3">B856</strain>
    </source>
</reference>
<sequence>MRSKPSQPAPKGGVKGIRKGKKRKQYRPSSFLDCQSLTHVVGFPPQNELITTSVASEFVKEMFFDRFVKEVVKPFQPRKNKESGDGERYNSATPKNDGNTGYYHVMVGGKLVKKRNTPQGNETNDPKESTTQNRNEIDDALARKRQFWKENIVVGSNQCLRVLETASKGLAATPNKKDGDTGAQAKPSLIVLAKDIYPPTICTAIPVLARNLGIPLLLLPGKASLELGKAMNVKRTSVLIFLSGDDINGENDADKKSTGGGGVEDKERRETATAIASFVSFIKEQMSVSGRDKIG</sequence>
<feature type="compositionally biased region" description="Basic residues" evidence="1">
    <location>
        <begin position="16"/>
        <end position="26"/>
    </location>
</feature>
<feature type="region of interest" description="Disordered" evidence="1">
    <location>
        <begin position="114"/>
        <end position="134"/>
    </location>
</feature>
<evidence type="ECO:0000313" key="3">
    <source>
        <dbReference type="Proteomes" id="UP000291116"/>
    </source>
</evidence>
<dbReference type="EMBL" id="CAACVS010000095">
    <property type="protein sequence ID" value="VEU36605.1"/>
    <property type="molecule type" value="Genomic_DNA"/>
</dbReference>
<name>A0A448Z3N8_9STRA</name>
<evidence type="ECO:0008006" key="4">
    <source>
        <dbReference type="Google" id="ProtNLM"/>
    </source>
</evidence>
<dbReference type="AlphaFoldDB" id="A0A448Z3N8"/>
<dbReference type="InterPro" id="IPR029064">
    <property type="entry name" value="Ribosomal_eL30-like_sf"/>
</dbReference>
<feature type="compositionally biased region" description="Polar residues" evidence="1">
    <location>
        <begin position="117"/>
        <end position="134"/>
    </location>
</feature>
<dbReference type="OrthoDB" id="48898at2759"/>
<organism evidence="2 3">
    <name type="scientific">Pseudo-nitzschia multistriata</name>
    <dbReference type="NCBI Taxonomy" id="183589"/>
    <lineage>
        <taxon>Eukaryota</taxon>
        <taxon>Sar</taxon>
        <taxon>Stramenopiles</taxon>
        <taxon>Ochrophyta</taxon>
        <taxon>Bacillariophyta</taxon>
        <taxon>Bacillariophyceae</taxon>
        <taxon>Bacillariophycidae</taxon>
        <taxon>Bacillariales</taxon>
        <taxon>Bacillariaceae</taxon>
        <taxon>Pseudo-nitzschia</taxon>
    </lineage>
</organism>
<dbReference type="SUPFAM" id="SSF55315">
    <property type="entry name" value="L30e-like"/>
    <property type="match status" value="1"/>
</dbReference>
<feature type="region of interest" description="Disordered" evidence="1">
    <location>
        <begin position="77"/>
        <end position="100"/>
    </location>
</feature>
<gene>
    <name evidence="2" type="ORF">PSNMU_V1.4_AUG-EV-PASAV3_0033680</name>
</gene>
<feature type="region of interest" description="Disordered" evidence="1">
    <location>
        <begin position="1"/>
        <end position="28"/>
    </location>
</feature>
<protein>
    <recommendedName>
        <fullName evidence="4">Ribosomal protein L7Ae/L30e/S12e/Gadd45 domain-containing protein</fullName>
    </recommendedName>
</protein>
<keyword evidence="3" id="KW-1185">Reference proteome</keyword>
<evidence type="ECO:0000256" key="1">
    <source>
        <dbReference type="SAM" id="MobiDB-lite"/>
    </source>
</evidence>
<feature type="compositionally biased region" description="Polar residues" evidence="1">
    <location>
        <begin position="90"/>
        <end position="99"/>
    </location>
</feature>